<dbReference type="InterPro" id="IPR036179">
    <property type="entry name" value="Ig-like_dom_sf"/>
</dbReference>
<dbReference type="InterPro" id="IPR013783">
    <property type="entry name" value="Ig-like_fold"/>
</dbReference>
<dbReference type="PROSITE" id="PS50835">
    <property type="entry name" value="IG_LIKE"/>
    <property type="match status" value="1"/>
</dbReference>
<evidence type="ECO:0000313" key="2">
    <source>
        <dbReference type="EMBL" id="VEL16653.1"/>
    </source>
</evidence>
<evidence type="ECO:0000313" key="3">
    <source>
        <dbReference type="Proteomes" id="UP000784294"/>
    </source>
</evidence>
<dbReference type="Gene3D" id="2.60.40.10">
    <property type="entry name" value="Immunoglobulins"/>
    <property type="match status" value="1"/>
</dbReference>
<dbReference type="InterPro" id="IPR007110">
    <property type="entry name" value="Ig-like_dom"/>
</dbReference>
<name>A0A3S5A0N0_9PLAT</name>
<dbReference type="AlphaFoldDB" id="A0A3S5A0N0"/>
<evidence type="ECO:0000259" key="1">
    <source>
        <dbReference type="PROSITE" id="PS50835"/>
    </source>
</evidence>
<organism evidence="2 3">
    <name type="scientific">Protopolystoma xenopodis</name>
    <dbReference type="NCBI Taxonomy" id="117903"/>
    <lineage>
        <taxon>Eukaryota</taxon>
        <taxon>Metazoa</taxon>
        <taxon>Spiralia</taxon>
        <taxon>Lophotrochozoa</taxon>
        <taxon>Platyhelminthes</taxon>
        <taxon>Monogenea</taxon>
        <taxon>Polyopisthocotylea</taxon>
        <taxon>Polystomatidea</taxon>
        <taxon>Polystomatidae</taxon>
        <taxon>Protopolystoma</taxon>
    </lineage>
</organism>
<reference evidence="2" key="1">
    <citation type="submission" date="2018-11" db="EMBL/GenBank/DDBJ databases">
        <authorList>
            <consortium name="Pathogen Informatics"/>
        </authorList>
    </citation>
    <scope>NUCLEOTIDE SEQUENCE</scope>
</reference>
<feature type="domain" description="Ig-like" evidence="1">
    <location>
        <begin position="225"/>
        <end position="294"/>
    </location>
</feature>
<gene>
    <name evidence="2" type="ORF">PXEA_LOCUS10093</name>
</gene>
<keyword evidence="3" id="KW-1185">Reference proteome</keyword>
<sequence>MKEENPLNPTVLRMLSEYIKADNVFPQSLTQLFLDPGPTRLIRHPPAQLVVSLHSSFRLACTVELDKAAVALTTREDFISSLHSSHHYPSNTTSLPVAGYKASEATLEGNSIPRIVWTHARSRVISRTTAHFHPSPAAAAETEILDHDGIQPLDGLRVVDKERTPVTAEASVRHDGFQPENRIKFGRLMVRDVLGSSSHLSSTGLTQGLREHHQRLKILEDTRVWRNTGRMQQAHSQKHIRSANRVESFSTRMRQFRRLRSELTITRISEAEVGLYSCLLESTGGNVSHSTKVSVKLSLI</sequence>
<proteinExistence type="predicted"/>
<dbReference type="SUPFAM" id="SSF48726">
    <property type="entry name" value="Immunoglobulin"/>
    <property type="match status" value="1"/>
</dbReference>
<comment type="caution">
    <text evidence="2">The sequence shown here is derived from an EMBL/GenBank/DDBJ whole genome shotgun (WGS) entry which is preliminary data.</text>
</comment>
<dbReference type="EMBL" id="CAAALY010029371">
    <property type="protein sequence ID" value="VEL16653.1"/>
    <property type="molecule type" value="Genomic_DNA"/>
</dbReference>
<protein>
    <recommendedName>
        <fullName evidence="1">Ig-like domain-containing protein</fullName>
    </recommendedName>
</protein>
<dbReference type="Proteomes" id="UP000784294">
    <property type="component" value="Unassembled WGS sequence"/>
</dbReference>
<accession>A0A3S5A0N0</accession>